<dbReference type="Gene3D" id="3.40.50.300">
    <property type="entry name" value="P-loop containing nucleotide triphosphate hydrolases"/>
    <property type="match status" value="1"/>
</dbReference>
<keyword evidence="8" id="KW-1185">Reference proteome</keyword>
<dbReference type="EMBL" id="LT671858">
    <property type="protein sequence ID" value="SIM58298.1"/>
    <property type="molecule type" value="Genomic_DNA"/>
</dbReference>
<reference evidence="7" key="2">
    <citation type="submission" date="2016-06" db="EMBL/GenBank/DDBJ databases">
        <authorList>
            <person name="Olsen C.W."/>
            <person name="Carey S."/>
            <person name="Hinshaw L."/>
            <person name="Karasin A.I."/>
        </authorList>
    </citation>
    <scope>NUCLEOTIDE SEQUENCE [LARGE SCALE GENOMIC DNA]</scope>
    <source>
        <strain evidence="7">PM4</strain>
    </source>
</reference>
<evidence type="ECO:0000313" key="7">
    <source>
        <dbReference type="EMBL" id="SJK84735.1"/>
    </source>
</evidence>
<dbReference type="GO" id="GO:0005524">
    <property type="term" value="F:ATP binding"/>
    <property type="evidence" value="ECO:0007669"/>
    <property type="project" value="UniProtKB-KW"/>
</dbReference>
<evidence type="ECO:0000256" key="4">
    <source>
        <dbReference type="ARBA" id="ARBA00022840"/>
    </source>
</evidence>
<evidence type="ECO:0000256" key="2">
    <source>
        <dbReference type="ARBA" id="ARBA00022448"/>
    </source>
</evidence>
<feature type="domain" description="ABC transporter" evidence="5">
    <location>
        <begin position="2"/>
        <end position="234"/>
    </location>
</feature>
<dbReference type="GO" id="GO:0016887">
    <property type="term" value="F:ATP hydrolysis activity"/>
    <property type="evidence" value="ECO:0007669"/>
    <property type="project" value="InterPro"/>
</dbReference>
<dbReference type="GeneID" id="41588167"/>
<evidence type="ECO:0000256" key="3">
    <source>
        <dbReference type="ARBA" id="ARBA00022741"/>
    </source>
</evidence>
<name>A0A1N5UDV1_9ARCH</name>
<dbReference type="EMBL" id="LT719092">
    <property type="protein sequence ID" value="SJK84735.1"/>
    <property type="molecule type" value="Genomic_DNA"/>
</dbReference>
<organism evidence="6 9">
    <name type="scientific">Cuniculiplasma divulgatum</name>
    <dbReference type="NCBI Taxonomy" id="1673428"/>
    <lineage>
        <taxon>Archaea</taxon>
        <taxon>Methanobacteriati</taxon>
        <taxon>Thermoplasmatota</taxon>
        <taxon>Thermoplasmata</taxon>
        <taxon>Thermoplasmatales</taxon>
        <taxon>Cuniculiplasmataceae</taxon>
        <taxon>Cuniculiplasma</taxon>
    </lineage>
</organism>
<comment type="similarity">
    <text evidence="1">Belongs to the ABC transporter superfamily.</text>
</comment>
<dbReference type="InterPro" id="IPR003593">
    <property type="entry name" value="AAA+_ATPase"/>
</dbReference>
<reference evidence="8" key="3">
    <citation type="submission" date="2016-06" db="EMBL/GenBank/DDBJ databases">
        <authorList>
            <person name="Toshchakov V.S."/>
        </authorList>
    </citation>
    <scope>NUCLEOTIDE SEQUENCE [LARGE SCALE GENOMIC DNA]</scope>
    <source>
        <strain>PM4 (JCM 30641</strain>
        <strain evidence="8">\VKM B-2940)</strain>
    </source>
</reference>
<sequence>MIDVSGVFYSYKKNIITLKNITKTFEQGKIYGIVGPNGAGKTTLLNVMSGVHTPGAGRILVDSYDIVNDREKSIKKIGLMPDGSFLDPDEKIINQMMHFGSYYDLSIKEARERALSLMNKFGLSEEFSRKSMRNLSLGQRRRVGLTMALLHDPDNILMDEPYNGFDPFGIKMVTDIMLEARNSGKTVIVSSHILKEVQSVADEFVYLENGQLLKSIDIETMSKNIGKIWVKVLNPDDNLLRLLQTFGTVRRINQAYEITTPSDNKVETSEINSALVKENYKVDSIYYEKRTVEDEFFSK</sequence>
<dbReference type="CDD" id="cd03230">
    <property type="entry name" value="ABC_DR_subfamily_A"/>
    <property type="match status" value="1"/>
</dbReference>
<accession>A0A1N5UDV1</accession>
<dbReference type="SMART" id="SM00382">
    <property type="entry name" value="AAA"/>
    <property type="match status" value="1"/>
</dbReference>
<evidence type="ECO:0000256" key="1">
    <source>
        <dbReference type="ARBA" id="ARBA00005417"/>
    </source>
</evidence>
<protein>
    <submittedName>
        <fullName evidence="6">ABC transporter ATPase</fullName>
    </submittedName>
</protein>
<gene>
    <name evidence="7" type="ORF">CPM_0890</name>
    <name evidence="6" type="ORF">CSP5_0893</name>
</gene>
<reference evidence="6 9" key="1">
    <citation type="submission" date="2016-04" db="EMBL/GenBank/DDBJ databases">
        <authorList>
            <person name="Evans L.H."/>
            <person name="Alamgir A."/>
            <person name="Owens N."/>
            <person name="Weber N.D."/>
            <person name="Virtaneva K."/>
            <person name="Barbian K."/>
            <person name="Babar A."/>
            <person name="Rosenke K."/>
        </authorList>
    </citation>
    <scope>NUCLEOTIDE SEQUENCE [LARGE SCALE GENOMIC DNA]</scope>
    <source>
        <strain evidence="6">S5</strain>
        <strain evidence="9">S5(T) (JCM 30642 \VKM B-2941)</strain>
    </source>
</reference>
<dbReference type="OrthoDB" id="87732at2157"/>
<evidence type="ECO:0000259" key="5">
    <source>
        <dbReference type="PROSITE" id="PS50893"/>
    </source>
</evidence>
<evidence type="ECO:0000313" key="6">
    <source>
        <dbReference type="EMBL" id="SIM58298.1"/>
    </source>
</evidence>
<dbReference type="PANTHER" id="PTHR43335">
    <property type="entry name" value="ABC TRANSPORTER, ATP-BINDING PROTEIN"/>
    <property type="match status" value="1"/>
</dbReference>
<dbReference type="InterPro" id="IPR027417">
    <property type="entry name" value="P-loop_NTPase"/>
</dbReference>
<dbReference type="RefSeq" id="WP_021788694.1">
    <property type="nucleotide sequence ID" value="NZ_LT671858.1"/>
</dbReference>
<evidence type="ECO:0000313" key="9">
    <source>
        <dbReference type="Proteomes" id="UP000195607"/>
    </source>
</evidence>
<dbReference type="KEGG" id="cdiv:CPM_0890"/>
<keyword evidence="4" id="KW-0067">ATP-binding</keyword>
<evidence type="ECO:0000313" key="8">
    <source>
        <dbReference type="Proteomes" id="UP000187822"/>
    </source>
</evidence>
<dbReference type="PROSITE" id="PS50893">
    <property type="entry name" value="ABC_TRANSPORTER_2"/>
    <property type="match status" value="1"/>
</dbReference>
<keyword evidence="2" id="KW-0813">Transport</keyword>
<dbReference type="SUPFAM" id="SSF52540">
    <property type="entry name" value="P-loop containing nucleoside triphosphate hydrolases"/>
    <property type="match status" value="1"/>
</dbReference>
<dbReference type="Proteomes" id="UP000195607">
    <property type="component" value="Chromosome I"/>
</dbReference>
<dbReference type="PANTHER" id="PTHR43335:SF4">
    <property type="entry name" value="ABC TRANSPORTER, ATP-BINDING PROTEIN"/>
    <property type="match status" value="1"/>
</dbReference>
<dbReference type="AlphaFoldDB" id="A0A1N5UDV1"/>
<proteinExistence type="inferred from homology"/>
<keyword evidence="3" id="KW-0547">Nucleotide-binding</keyword>
<dbReference type="InterPro" id="IPR003439">
    <property type="entry name" value="ABC_transporter-like_ATP-bd"/>
</dbReference>
<dbReference type="Proteomes" id="UP000187822">
    <property type="component" value="Chromosome I"/>
</dbReference>
<dbReference type="Pfam" id="PF00005">
    <property type="entry name" value="ABC_tran"/>
    <property type="match status" value="1"/>
</dbReference>
<dbReference type="STRING" id="1673428.CPM_0890"/>